<dbReference type="SUPFAM" id="SSF52540">
    <property type="entry name" value="P-loop containing nucleoside triphosphate hydrolases"/>
    <property type="match status" value="1"/>
</dbReference>
<comment type="caution">
    <text evidence="1">The sequence shown here is derived from an EMBL/GenBank/DDBJ whole genome shotgun (WGS) entry which is preliminary data.</text>
</comment>
<gene>
    <name evidence="1" type="ORF">OMM_12214</name>
</gene>
<sequence length="168" mass="19988">MNYQMPKRRFERSGFVNPKTAYYVPLENVTNTDNEDMKTMVDNGRYFSIFAPRQSGKTTFFRTFAKELETNPEYIFILMSFEYCKKDDTSAFYSYIQEKIYNQLVDRLKSVHCHNVKAVQQFLGTHSLTKCNDFYSLFSELNKIITQKKLSYLLMNSMAFHRMKSKPF</sequence>
<dbReference type="Gene3D" id="3.40.50.300">
    <property type="entry name" value="P-loop containing nucleotide triphosphate hydrolases"/>
    <property type="match status" value="1"/>
</dbReference>
<evidence type="ECO:0008006" key="3">
    <source>
        <dbReference type="Google" id="ProtNLM"/>
    </source>
</evidence>
<dbReference type="InterPro" id="IPR027417">
    <property type="entry name" value="P-loop_NTPase"/>
</dbReference>
<accession>A0A1V1NWG1</accession>
<dbReference type="EMBL" id="ATBP01001683">
    <property type="protein sequence ID" value="ETR66885.1"/>
    <property type="molecule type" value="Genomic_DNA"/>
</dbReference>
<evidence type="ECO:0000313" key="2">
    <source>
        <dbReference type="Proteomes" id="UP000189670"/>
    </source>
</evidence>
<reference evidence="2" key="1">
    <citation type="submission" date="2012-11" db="EMBL/GenBank/DDBJ databases">
        <authorList>
            <person name="Lucero-Rivera Y.E."/>
            <person name="Tovar-Ramirez D."/>
        </authorList>
    </citation>
    <scope>NUCLEOTIDE SEQUENCE [LARGE SCALE GENOMIC DNA]</scope>
    <source>
        <strain evidence="2">Araruama</strain>
    </source>
</reference>
<organism evidence="1 2">
    <name type="scientific">Candidatus Magnetoglobus multicellularis str. Araruama</name>
    <dbReference type="NCBI Taxonomy" id="890399"/>
    <lineage>
        <taxon>Bacteria</taxon>
        <taxon>Pseudomonadati</taxon>
        <taxon>Thermodesulfobacteriota</taxon>
        <taxon>Desulfobacteria</taxon>
        <taxon>Desulfobacterales</taxon>
        <taxon>Desulfobacteraceae</taxon>
        <taxon>Candidatus Magnetoglobus</taxon>
    </lineage>
</organism>
<dbReference type="AlphaFoldDB" id="A0A1V1NWG1"/>
<protein>
    <recommendedName>
        <fullName evidence="3">AAA-ATPase-like domain-containing protein</fullName>
    </recommendedName>
</protein>
<evidence type="ECO:0000313" key="1">
    <source>
        <dbReference type="EMBL" id="ETR66885.1"/>
    </source>
</evidence>
<name>A0A1V1NWG1_9BACT</name>
<dbReference type="Proteomes" id="UP000189670">
    <property type="component" value="Unassembled WGS sequence"/>
</dbReference>
<proteinExistence type="predicted"/>